<proteinExistence type="inferred from homology"/>
<dbReference type="AlphaFoldDB" id="A0A3N1MEV7"/>
<evidence type="ECO:0000256" key="5">
    <source>
        <dbReference type="ARBA" id="ARBA00022825"/>
    </source>
</evidence>
<evidence type="ECO:0000256" key="10">
    <source>
        <dbReference type="RuleBase" id="RU000549"/>
    </source>
</evidence>
<dbReference type="PROSITE" id="PS00382">
    <property type="entry name" value="CLP_PROTEASE_HIS"/>
    <property type="match status" value="1"/>
</dbReference>
<dbReference type="NCBIfam" id="TIGR00493">
    <property type="entry name" value="clpP"/>
    <property type="match status" value="1"/>
</dbReference>
<dbReference type="NCBIfam" id="NF009205">
    <property type="entry name" value="PRK12553.1"/>
    <property type="match status" value="1"/>
</dbReference>
<evidence type="ECO:0000256" key="2">
    <source>
        <dbReference type="ARBA" id="ARBA00022490"/>
    </source>
</evidence>
<dbReference type="EC" id="3.4.21.92" evidence="7 10"/>
<comment type="function">
    <text evidence="7 11">Cleaves peptides in various proteins in a process that requires ATP hydrolysis. Has a chymotrypsin-like activity. Plays a major role in the degradation of misfolded proteins.</text>
</comment>
<dbReference type="PROSITE" id="PS00381">
    <property type="entry name" value="CLP_PROTEASE_SER"/>
    <property type="match status" value="1"/>
</dbReference>
<keyword evidence="3 7" id="KW-0645">Protease</keyword>
<dbReference type="Pfam" id="PF00574">
    <property type="entry name" value="CLP_protease"/>
    <property type="match status" value="1"/>
</dbReference>
<evidence type="ECO:0000313" key="13">
    <source>
        <dbReference type="EMBL" id="ROQ01695.1"/>
    </source>
</evidence>
<evidence type="ECO:0000313" key="14">
    <source>
        <dbReference type="Proteomes" id="UP000278222"/>
    </source>
</evidence>
<dbReference type="CDD" id="cd07017">
    <property type="entry name" value="S14_ClpP_2"/>
    <property type="match status" value="1"/>
</dbReference>
<evidence type="ECO:0000256" key="9">
    <source>
        <dbReference type="PROSITE-ProRule" id="PRU10086"/>
    </source>
</evidence>
<organism evidence="13 14">
    <name type="scientific">Stella humosa</name>
    <dbReference type="NCBI Taxonomy" id="94"/>
    <lineage>
        <taxon>Bacteria</taxon>
        <taxon>Pseudomonadati</taxon>
        <taxon>Pseudomonadota</taxon>
        <taxon>Alphaproteobacteria</taxon>
        <taxon>Rhodospirillales</taxon>
        <taxon>Stellaceae</taxon>
        <taxon>Stella</taxon>
    </lineage>
</organism>
<dbReference type="GO" id="GO:0004176">
    <property type="term" value="F:ATP-dependent peptidase activity"/>
    <property type="evidence" value="ECO:0007669"/>
    <property type="project" value="InterPro"/>
</dbReference>
<evidence type="ECO:0000256" key="4">
    <source>
        <dbReference type="ARBA" id="ARBA00022801"/>
    </source>
</evidence>
<dbReference type="SUPFAM" id="SSF52096">
    <property type="entry name" value="ClpP/crotonase"/>
    <property type="match status" value="1"/>
</dbReference>
<protein>
    <recommendedName>
        <fullName evidence="7 12">ATP-dependent Clp protease proteolytic subunit</fullName>
        <ecNumber evidence="7 10">3.4.21.92</ecNumber>
    </recommendedName>
    <alternativeName>
        <fullName evidence="7">Endopeptidase Clp</fullName>
    </alternativeName>
</protein>
<comment type="similarity">
    <text evidence="1 7 12">Belongs to the peptidase S14 family.</text>
</comment>
<evidence type="ECO:0000256" key="11">
    <source>
        <dbReference type="RuleBase" id="RU000550"/>
    </source>
</evidence>
<dbReference type="PANTHER" id="PTHR10381:SF70">
    <property type="entry name" value="ATP-DEPENDENT CLP PROTEASE PROTEOLYTIC SUBUNIT"/>
    <property type="match status" value="1"/>
</dbReference>
<dbReference type="HAMAP" id="MF_00444">
    <property type="entry name" value="ClpP"/>
    <property type="match status" value="1"/>
</dbReference>
<dbReference type="PRINTS" id="PR00127">
    <property type="entry name" value="CLPPROTEASEP"/>
</dbReference>
<evidence type="ECO:0000256" key="7">
    <source>
        <dbReference type="HAMAP-Rule" id="MF_00444"/>
    </source>
</evidence>
<dbReference type="FunFam" id="3.90.226.10:FF:000001">
    <property type="entry name" value="ATP-dependent Clp protease proteolytic subunit"/>
    <property type="match status" value="1"/>
</dbReference>
<comment type="subcellular location">
    <subcellularLocation>
        <location evidence="7">Cytoplasm</location>
    </subcellularLocation>
</comment>
<dbReference type="InterPro" id="IPR018215">
    <property type="entry name" value="ClpP_Ser_AS"/>
</dbReference>
<name>A0A3N1MEV7_9PROT</name>
<dbReference type="InterPro" id="IPR023562">
    <property type="entry name" value="ClpP/TepA"/>
</dbReference>
<dbReference type="InterPro" id="IPR033135">
    <property type="entry name" value="ClpP_His_AS"/>
</dbReference>
<reference evidence="13 14" key="1">
    <citation type="submission" date="2018-11" db="EMBL/GenBank/DDBJ databases">
        <title>Genomic Encyclopedia of Type Strains, Phase IV (KMG-IV): sequencing the most valuable type-strain genomes for metagenomic binning, comparative biology and taxonomic classification.</title>
        <authorList>
            <person name="Goeker M."/>
        </authorList>
    </citation>
    <scope>NUCLEOTIDE SEQUENCE [LARGE SCALE GENOMIC DNA]</scope>
    <source>
        <strain evidence="13 14">DSM 5900</strain>
    </source>
</reference>
<dbReference type="GO" id="GO:0006515">
    <property type="term" value="P:protein quality control for misfolded or incompletely synthesized proteins"/>
    <property type="evidence" value="ECO:0007669"/>
    <property type="project" value="TreeGrafter"/>
</dbReference>
<dbReference type="GO" id="GO:0004252">
    <property type="term" value="F:serine-type endopeptidase activity"/>
    <property type="evidence" value="ECO:0007669"/>
    <property type="project" value="UniProtKB-UniRule"/>
</dbReference>
<comment type="subunit">
    <text evidence="7">Fourteen ClpP subunits assemble into 2 heptameric rings which stack back to back to give a disk-like structure with a central cavity, resembling the structure of eukaryotic proteasomes.</text>
</comment>
<dbReference type="PANTHER" id="PTHR10381">
    <property type="entry name" value="ATP-DEPENDENT CLP PROTEASE PROTEOLYTIC SUBUNIT"/>
    <property type="match status" value="1"/>
</dbReference>
<evidence type="ECO:0000256" key="6">
    <source>
        <dbReference type="ARBA" id="ARBA00034021"/>
    </source>
</evidence>
<feature type="active site" evidence="7 9">
    <location>
        <position position="133"/>
    </location>
</feature>
<dbReference type="InterPro" id="IPR001907">
    <property type="entry name" value="ClpP"/>
</dbReference>
<dbReference type="GO" id="GO:0005737">
    <property type="term" value="C:cytoplasm"/>
    <property type="evidence" value="ECO:0007669"/>
    <property type="project" value="UniProtKB-SubCell"/>
</dbReference>
<dbReference type="OrthoDB" id="9802800at2"/>
<comment type="caution">
    <text evidence="13">The sequence shown here is derived from an EMBL/GenBank/DDBJ whole genome shotgun (WGS) entry which is preliminary data.</text>
</comment>
<accession>A0A3N1MEV7</accession>
<dbReference type="GO" id="GO:0051117">
    <property type="term" value="F:ATPase binding"/>
    <property type="evidence" value="ECO:0007669"/>
    <property type="project" value="TreeGrafter"/>
</dbReference>
<evidence type="ECO:0000256" key="12">
    <source>
        <dbReference type="RuleBase" id="RU003567"/>
    </source>
</evidence>
<feature type="active site" evidence="8">
    <location>
        <position position="108"/>
    </location>
</feature>
<dbReference type="NCBIfam" id="NF001368">
    <property type="entry name" value="PRK00277.1"/>
    <property type="match status" value="1"/>
</dbReference>
<evidence type="ECO:0000256" key="1">
    <source>
        <dbReference type="ARBA" id="ARBA00007039"/>
    </source>
</evidence>
<dbReference type="Gene3D" id="3.90.226.10">
    <property type="entry name" value="2-enoyl-CoA Hydratase, Chain A, domain 1"/>
    <property type="match status" value="1"/>
</dbReference>
<keyword evidence="5 7" id="KW-0720">Serine protease</keyword>
<dbReference type="EMBL" id="RJKX01000011">
    <property type="protein sequence ID" value="ROQ01695.1"/>
    <property type="molecule type" value="Genomic_DNA"/>
</dbReference>
<dbReference type="InterPro" id="IPR029045">
    <property type="entry name" value="ClpP/crotonase-like_dom_sf"/>
</dbReference>
<dbReference type="Proteomes" id="UP000278222">
    <property type="component" value="Unassembled WGS sequence"/>
</dbReference>
<keyword evidence="4 7" id="KW-0378">Hydrolase</keyword>
<comment type="catalytic activity">
    <reaction evidence="6 7 9">
        <text>Hydrolysis of proteins to small peptides in the presence of ATP and magnesium. alpha-casein is the usual test substrate. In the absence of ATP, only oligopeptides shorter than five residues are hydrolyzed (such as succinyl-Leu-Tyr-|-NHMec, and Leu-Tyr-Leu-|-Tyr-Trp, in which cleavage of the -Tyr-|-Leu- and -Tyr-|-Trp bonds also occurs).</text>
        <dbReference type="EC" id="3.4.21.92"/>
    </reaction>
</comment>
<evidence type="ECO:0000256" key="8">
    <source>
        <dbReference type="PROSITE-ProRule" id="PRU10085"/>
    </source>
</evidence>
<dbReference type="GO" id="GO:0009368">
    <property type="term" value="C:endopeptidase Clp complex"/>
    <property type="evidence" value="ECO:0007669"/>
    <property type="project" value="TreeGrafter"/>
</dbReference>
<keyword evidence="2 7" id="KW-0963">Cytoplasm</keyword>
<sequence>MMRDPYDFTMNTLVPMVVEQTNRGERAYDIYSRLLKERIIFLVGPVNDAVSSLVCAQLLFLESENPNKDIALYINSPGGVVTSGLAMYDTMQYIRPEVTTLCIGQAASMGSLLLTAGAKGKRFALPNARIMIHQPSGGAQGQATDIEIHAREILAIRARLNEIYVKHTGQPLDVIERAMERDKFLTPVEAKEFGLIDEVIASRPPREEDGRPA</sequence>
<keyword evidence="14" id="KW-1185">Reference proteome</keyword>
<gene>
    <name evidence="7" type="primary">clpP</name>
    <name evidence="13" type="ORF">EDC65_0880</name>
</gene>
<evidence type="ECO:0000256" key="3">
    <source>
        <dbReference type="ARBA" id="ARBA00022670"/>
    </source>
</evidence>
<feature type="active site" description="Nucleophile" evidence="7">
    <location>
        <position position="108"/>
    </location>
</feature>